<gene>
    <name evidence="2" type="ORF">PS652_02911</name>
</gene>
<evidence type="ECO:0000313" key="3">
    <source>
        <dbReference type="Proteomes" id="UP000326595"/>
    </source>
</evidence>
<organism evidence="2 3">
    <name type="scientific">Pseudomonas fluorescens</name>
    <dbReference type="NCBI Taxonomy" id="294"/>
    <lineage>
        <taxon>Bacteria</taxon>
        <taxon>Pseudomonadati</taxon>
        <taxon>Pseudomonadota</taxon>
        <taxon>Gammaproteobacteria</taxon>
        <taxon>Pseudomonadales</taxon>
        <taxon>Pseudomonadaceae</taxon>
        <taxon>Pseudomonas</taxon>
    </lineage>
</organism>
<accession>A0AAN2HEN7</accession>
<name>A0AAN2HEN7_PSEFL</name>
<feature type="domain" description="ABC-three component systems C-terminal" evidence="1">
    <location>
        <begin position="266"/>
        <end position="392"/>
    </location>
</feature>
<dbReference type="InterPro" id="IPR046913">
    <property type="entry name" value="ABC-3C_CTD7"/>
</dbReference>
<dbReference type="Proteomes" id="UP000326595">
    <property type="component" value="Chromosome"/>
</dbReference>
<dbReference type="EMBL" id="OZ024668">
    <property type="protein sequence ID" value="CAK9890078.1"/>
    <property type="molecule type" value="Genomic_DNA"/>
</dbReference>
<reference evidence="2 3" key="1">
    <citation type="submission" date="2024-03" db="EMBL/GenBank/DDBJ databases">
        <authorList>
            <person name="Alaster D. Moffat"/>
            <person name="Govind Chandra"/>
            <person name="Andrew W. Truman"/>
        </authorList>
    </citation>
    <scope>NUCLEOTIDE SEQUENCE [LARGE SCALE GENOMIC DNA]</scope>
    <source>
        <strain evidence="2">PS652</strain>
    </source>
</reference>
<dbReference type="AlphaFoldDB" id="A0AAN2HEN7"/>
<sequence length="397" mass="45348">MDNTEASASIAGFGYQFERALYRIFHSSHQGALFGIETADDVEEVIPTATGTISIQEQDKLTLAAKNPLQDSSRNLWNTFKNWLDKLEQSQWNHQELLFLLVTNGSVSQGSLAHRLSTASSPESVAAAISHLRAQALTMTGAVAEIAAKVTAFDDESLAYVITRFELIHRLESDSITEAMYTALQFPDGLDDHKKIILDSLSGHLFNAALDSWRRKQPFWTTSQPYFNLKQILFDKFLSEAWTPRKLEDTGYQALVELNRELQLPFIAQLKSLGIMERSIEKELGHYWGGYAERSRLLLKGKILPEHFDDLEEMLRDRWDNLREVHSNYAEIPFEDFSKADHKKIYLATISPESFKIELGRLKSNHRYLYLGTYHHQVNDDGTNHPVHWHPTTGEQP</sequence>
<proteinExistence type="predicted"/>
<dbReference type="RefSeq" id="WP_338918754.1">
    <property type="nucleotide sequence ID" value="NZ_OZ024668.1"/>
</dbReference>
<dbReference type="Pfam" id="PF20283">
    <property type="entry name" value="CTD7"/>
    <property type="match status" value="1"/>
</dbReference>
<protein>
    <recommendedName>
        <fullName evidence="1">ABC-three component systems C-terminal domain-containing protein</fullName>
    </recommendedName>
</protein>
<evidence type="ECO:0000313" key="2">
    <source>
        <dbReference type="EMBL" id="CAK9890078.1"/>
    </source>
</evidence>
<evidence type="ECO:0000259" key="1">
    <source>
        <dbReference type="Pfam" id="PF20283"/>
    </source>
</evidence>